<dbReference type="Proteomes" id="UP001596312">
    <property type="component" value="Unassembled WGS sequence"/>
</dbReference>
<feature type="transmembrane region" description="Helical" evidence="1">
    <location>
        <begin position="59"/>
        <end position="79"/>
    </location>
</feature>
<accession>A0ABD5V4E4</accession>
<feature type="transmembrane region" description="Helical" evidence="1">
    <location>
        <begin position="91"/>
        <end position="110"/>
    </location>
</feature>
<evidence type="ECO:0000313" key="2">
    <source>
        <dbReference type="EMBL" id="MFC6906428.1"/>
    </source>
</evidence>
<keyword evidence="1" id="KW-1133">Transmembrane helix</keyword>
<keyword evidence="3" id="KW-1185">Reference proteome</keyword>
<evidence type="ECO:0000313" key="3">
    <source>
        <dbReference type="Proteomes" id="UP001596312"/>
    </source>
</evidence>
<gene>
    <name evidence="2" type="ORF">ACFQGH_14625</name>
</gene>
<comment type="caution">
    <text evidence="2">The sequence shown here is derived from an EMBL/GenBank/DDBJ whole genome shotgun (WGS) entry which is preliminary data.</text>
</comment>
<keyword evidence="1" id="KW-0472">Membrane</keyword>
<feature type="transmembrane region" description="Helical" evidence="1">
    <location>
        <begin position="7"/>
        <end position="24"/>
    </location>
</feature>
<name>A0ABD5V4E4_9EURY</name>
<proteinExistence type="predicted"/>
<sequence length="123" mass="14136">MWEIYYSSYALHVMVVCIVLVLILPRDSEVAVAIAIGLEGVATLLFVQRMPHLAADIEIPRWYTLIADCYIGIITFYLISDLESYYEFTFYIWPIAAIPLTILSTLVLVLNDDFDLKDDWPPE</sequence>
<reference evidence="2 3" key="1">
    <citation type="journal article" date="2019" name="Int. J. Syst. Evol. Microbiol.">
        <title>The Global Catalogue of Microorganisms (GCM) 10K type strain sequencing project: providing services to taxonomists for standard genome sequencing and annotation.</title>
        <authorList>
            <consortium name="The Broad Institute Genomics Platform"/>
            <consortium name="The Broad Institute Genome Sequencing Center for Infectious Disease"/>
            <person name="Wu L."/>
            <person name="Ma J."/>
        </authorList>
    </citation>
    <scope>NUCLEOTIDE SEQUENCE [LARGE SCALE GENOMIC DNA]</scope>
    <source>
        <strain evidence="2 3">CGMCC 1.3240</strain>
    </source>
</reference>
<dbReference type="RefSeq" id="WP_340604997.1">
    <property type="nucleotide sequence ID" value="NZ_JBBMXV010000004.1"/>
</dbReference>
<keyword evidence="1" id="KW-0812">Transmembrane</keyword>
<feature type="transmembrane region" description="Helical" evidence="1">
    <location>
        <begin position="30"/>
        <end position="47"/>
    </location>
</feature>
<organism evidence="2 3">
    <name type="scientific">Halalkalicoccus tibetensis</name>
    <dbReference type="NCBI Taxonomy" id="175632"/>
    <lineage>
        <taxon>Archaea</taxon>
        <taxon>Methanobacteriati</taxon>
        <taxon>Methanobacteriota</taxon>
        <taxon>Stenosarchaea group</taxon>
        <taxon>Halobacteria</taxon>
        <taxon>Halobacteriales</taxon>
        <taxon>Halococcaceae</taxon>
        <taxon>Halalkalicoccus</taxon>
    </lineage>
</organism>
<dbReference type="EMBL" id="JBHSXQ010000004">
    <property type="protein sequence ID" value="MFC6906428.1"/>
    <property type="molecule type" value="Genomic_DNA"/>
</dbReference>
<dbReference type="AlphaFoldDB" id="A0ABD5V4E4"/>
<evidence type="ECO:0000256" key="1">
    <source>
        <dbReference type="SAM" id="Phobius"/>
    </source>
</evidence>
<protein>
    <submittedName>
        <fullName evidence="2">Uncharacterized protein</fullName>
    </submittedName>
</protein>